<protein>
    <submittedName>
        <fullName evidence="1">Uncharacterized protein</fullName>
    </submittedName>
</protein>
<comment type="caution">
    <text evidence="1">The sequence shown here is derived from an EMBL/GenBank/DDBJ whole genome shotgun (WGS) entry which is preliminary data.</text>
</comment>
<reference evidence="1 2" key="1">
    <citation type="submission" date="2015-02" db="EMBL/GenBank/DDBJ databases">
        <title>Single-cell genomics of uncultivated deep-branching MTB reveals a conserved set of magnetosome genes.</title>
        <authorList>
            <person name="Kolinko S."/>
            <person name="Richter M."/>
            <person name="Glockner F.O."/>
            <person name="Brachmann A."/>
            <person name="Schuler D."/>
        </authorList>
    </citation>
    <scope>NUCLEOTIDE SEQUENCE [LARGE SCALE GENOMIC DNA]</scope>
    <source>
        <strain evidence="1">TM-1</strain>
    </source>
</reference>
<evidence type="ECO:0000313" key="1">
    <source>
        <dbReference type="EMBL" id="KJU84624.1"/>
    </source>
</evidence>
<name>A0A0F3GRP4_9BACT</name>
<proteinExistence type="predicted"/>
<dbReference type="EMBL" id="LACI01001361">
    <property type="protein sequence ID" value="KJU84624.1"/>
    <property type="molecule type" value="Genomic_DNA"/>
</dbReference>
<dbReference type="Proteomes" id="UP000033423">
    <property type="component" value="Unassembled WGS sequence"/>
</dbReference>
<evidence type="ECO:0000313" key="2">
    <source>
        <dbReference type="Proteomes" id="UP000033423"/>
    </source>
</evidence>
<organism evidence="1 2">
    <name type="scientific">Candidatus Magnetobacterium bavaricum</name>
    <dbReference type="NCBI Taxonomy" id="29290"/>
    <lineage>
        <taxon>Bacteria</taxon>
        <taxon>Pseudomonadati</taxon>
        <taxon>Nitrospirota</taxon>
        <taxon>Thermodesulfovibrionia</taxon>
        <taxon>Thermodesulfovibrionales</taxon>
        <taxon>Candidatus Magnetobacteriaceae</taxon>
        <taxon>Candidatus Magnetobacterium</taxon>
    </lineage>
</organism>
<sequence>MSFLYVDFTIAIIAPFQAYRGCRALNLTCHLLVNASKVKGIVAGLNKTHTIPLPCLPIRAITFDRKKKKVIVYLFYIAR</sequence>
<keyword evidence="2" id="KW-1185">Reference proteome</keyword>
<accession>A0A0F3GRP4</accession>
<gene>
    <name evidence="1" type="ORF">MBAV_003182</name>
</gene>
<dbReference type="AlphaFoldDB" id="A0A0F3GRP4"/>